<protein>
    <submittedName>
        <fullName evidence="2">Uncharacterized protein</fullName>
    </submittedName>
</protein>
<evidence type="ECO:0000256" key="1">
    <source>
        <dbReference type="SAM" id="MobiDB-lite"/>
    </source>
</evidence>
<keyword evidence="3" id="KW-1185">Reference proteome</keyword>
<name>A0A9P6BWW9_9AGAR</name>
<dbReference type="AlphaFoldDB" id="A0A9P6BWW9"/>
<gene>
    <name evidence="2" type="ORF">P691DRAFT_813574</name>
</gene>
<dbReference type="Proteomes" id="UP000807342">
    <property type="component" value="Unassembled WGS sequence"/>
</dbReference>
<evidence type="ECO:0000313" key="2">
    <source>
        <dbReference type="EMBL" id="KAF9441129.1"/>
    </source>
</evidence>
<proteinExistence type="predicted"/>
<feature type="region of interest" description="Disordered" evidence="1">
    <location>
        <begin position="79"/>
        <end position="101"/>
    </location>
</feature>
<sequence>MPSLKNGVSSNFERTRCKPLPKLATVEQGQSLEATETLLTTKDLLILSALPKGKVKREETKCRLTGLLVKIQGTGVNLTGMQGGRGRDSWSGFGNRRRKGS</sequence>
<accession>A0A9P6BWW9</accession>
<dbReference type="EMBL" id="MU152045">
    <property type="protein sequence ID" value="KAF9441129.1"/>
    <property type="molecule type" value="Genomic_DNA"/>
</dbReference>
<evidence type="ECO:0000313" key="3">
    <source>
        <dbReference type="Proteomes" id="UP000807342"/>
    </source>
</evidence>
<organism evidence="2 3">
    <name type="scientific">Macrolepiota fuliginosa MF-IS2</name>
    <dbReference type="NCBI Taxonomy" id="1400762"/>
    <lineage>
        <taxon>Eukaryota</taxon>
        <taxon>Fungi</taxon>
        <taxon>Dikarya</taxon>
        <taxon>Basidiomycota</taxon>
        <taxon>Agaricomycotina</taxon>
        <taxon>Agaricomycetes</taxon>
        <taxon>Agaricomycetidae</taxon>
        <taxon>Agaricales</taxon>
        <taxon>Agaricineae</taxon>
        <taxon>Agaricaceae</taxon>
        <taxon>Macrolepiota</taxon>
    </lineage>
</organism>
<comment type="caution">
    <text evidence="2">The sequence shown here is derived from an EMBL/GenBank/DDBJ whole genome shotgun (WGS) entry which is preliminary data.</text>
</comment>
<reference evidence="2" key="1">
    <citation type="submission" date="2020-11" db="EMBL/GenBank/DDBJ databases">
        <authorList>
            <consortium name="DOE Joint Genome Institute"/>
            <person name="Ahrendt S."/>
            <person name="Riley R."/>
            <person name="Andreopoulos W."/>
            <person name="Labutti K."/>
            <person name="Pangilinan J."/>
            <person name="Ruiz-Duenas F.J."/>
            <person name="Barrasa J.M."/>
            <person name="Sanchez-Garcia M."/>
            <person name="Camarero S."/>
            <person name="Miyauchi S."/>
            <person name="Serrano A."/>
            <person name="Linde D."/>
            <person name="Babiker R."/>
            <person name="Drula E."/>
            <person name="Ayuso-Fernandez I."/>
            <person name="Pacheco R."/>
            <person name="Padilla G."/>
            <person name="Ferreira P."/>
            <person name="Barriuso J."/>
            <person name="Kellner H."/>
            <person name="Castanera R."/>
            <person name="Alfaro M."/>
            <person name="Ramirez L."/>
            <person name="Pisabarro A.G."/>
            <person name="Kuo A."/>
            <person name="Tritt A."/>
            <person name="Lipzen A."/>
            <person name="He G."/>
            <person name="Yan M."/>
            <person name="Ng V."/>
            <person name="Cullen D."/>
            <person name="Martin F."/>
            <person name="Rosso M.-N."/>
            <person name="Henrissat B."/>
            <person name="Hibbett D."/>
            <person name="Martinez A.T."/>
            <person name="Grigoriev I.V."/>
        </authorList>
    </citation>
    <scope>NUCLEOTIDE SEQUENCE</scope>
    <source>
        <strain evidence="2">MF-IS2</strain>
    </source>
</reference>